<dbReference type="InterPro" id="IPR006001">
    <property type="entry name" value="Therm_gnt_kin"/>
</dbReference>
<dbReference type="SUPFAM" id="SSF52540">
    <property type="entry name" value="P-loop containing nucleoside triphosphate hydrolases"/>
    <property type="match status" value="1"/>
</dbReference>
<evidence type="ECO:0000256" key="3">
    <source>
        <dbReference type="ARBA" id="ARBA00012054"/>
    </source>
</evidence>
<dbReference type="NCBIfam" id="TIGR01313">
    <property type="entry name" value="therm_gnt_kin"/>
    <property type="match status" value="1"/>
</dbReference>
<evidence type="ECO:0000313" key="11">
    <source>
        <dbReference type="Proteomes" id="UP000019373"/>
    </source>
</evidence>
<evidence type="ECO:0000313" key="10">
    <source>
        <dbReference type="EMBL" id="ERF75142.1"/>
    </source>
</evidence>
<dbReference type="PANTHER" id="PTHR43442:SF3">
    <property type="entry name" value="GLUCONOKINASE-RELATED"/>
    <property type="match status" value="1"/>
</dbReference>
<evidence type="ECO:0000256" key="4">
    <source>
        <dbReference type="ARBA" id="ARBA00022679"/>
    </source>
</evidence>
<comment type="catalytic activity">
    <reaction evidence="8 9">
        <text>D-gluconate + ATP = 6-phospho-D-gluconate + ADP + H(+)</text>
        <dbReference type="Rhea" id="RHEA:19433"/>
        <dbReference type="ChEBI" id="CHEBI:15378"/>
        <dbReference type="ChEBI" id="CHEBI:18391"/>
        <dbReference type="ChEBI" id="CHEBI:30616"/>
        <dbReference type="ChEBI" id="CHEBI:58759"/>
        <dbReference type="ChEBI" id="CHEBI:456216"/>
        <dbReference type="EC" id="2.7.1.12"/>
    </reaction>
</comment>
<dbReference type="Pfam" id="PF13671">
    <property type="entry name" value="AAA_33"/>
    <property type="match status" value="1"/>
</dbReference>
<dbReference type="OMA" id="HFIYLRA"/>
<accession>U1GC57</accession>
<dbReference type="GO" id="GO:0005524">
    <property type="term" value="F:ATP binding"/>
    <property type="evidence" value="ECO:0007669"/>
    <property type="project" value="UniProtKB-KW"/>
</dbReference>
<evidence type="ECO:0000256" key="7">
    <source>
        <dbReference type="ARBA" id="ARBA00022840"/>
    </source>
</evidence>
<dbReference type="InterPro" id="IPR027417">
    <property type="entry name" value="P-loop_NTPase"/>
</dbReference>
<keyword evidence="6 9" id="KW-0418">Kinase</keyword>
<dbReference type="GO" id="GO:0009051">
    <property type="term" value="P:pentose-phosphate shunt, oxidative branch"/>
    <property type="evidence" value="ECO:0007669"/>
    <property type="project" value="EnsemblFungi"/>
</dbReference>
<dbReference type="OrthoDB" id="275177at2759"/>
<comment type="similarity">
    <text evidence="2 9">Belongs to the gluconokinase GntK/GntV family.</text>
</comment>
<evidence type="ECO:0000256" key="5">
    <source>
        <dbReference type="ARBA" id="ARBA00022741"/>
    </source>
</evidence>
<dbReference type="PANTHER" id="PTHR43442">
    <property type="entry name" value="GLUCONOKINASE-RELATED"/>
    <property type="match status" value="1"/>
</dbReference>
<keyword evidence="11" id="KW-1185">Reference proteome</keyword>
<dbReference type="RefSeq" id="XP_007787489.1">
    <property type="nucleotide sequence ID" value="XM_007789299.1"/>
</dbReference>
<dbReference type="HOGENOM" id="CLU_077168_0_1_1"/>
<evidence type="ECO:0000256" key="6">
    <source>
        <dbReference type="ARBA" id="ARBA00022777"/>
    </source>
</evidence>
<dbReference type="EMBL" id="KE720818">
    <property type="protein sequence ID" value="ERF75142.1"/>
    <property type="molecule type" value="Genomic_DNA"/>
</dbReference>
<keyword evidence="7 9" id="KW-0067">ATP-binding</keyword>
<comment type="pathway">
    <text evidence="1 9">Carbohydrate acid metabolism; D-gluconate degradation.</text>
</comment>
<dbReference type="Gene3D" id="3.40.50.300">
    <property type="entry name" value="P-loop containing nucleotide triphosphate hydrolases"/>
    <property type="match status" value="1"/>
</dbReference>
<evidence type="ECO:0000256" key="8">
    <source>
        <dbReference type="ARBA" id="ARBA00048090"/>
    </source>
</evidence>
<evidence type="ECO:0000256" key="9">
    <source>
        <dbReference type="RuleBase" id="RU363066"/>
    </source>
</evidence>
<dbReference type="UniPathway" id="UPA00792"/>
<dbReference type="EC" id="2.7.1.12" evidence="3 9"/>
<keyword evidence="4 9" id="KW-0808">Transferase</keyword>
<dbReference type="GeneID" id="19241126"/>
<sequence>MNGGLIEQQEMKHIWVITGPAGCGKTTVAQYLVKQLSLPYVEGDDYHSKTSKHKMASNIPLTDDDRWSWLIELRKEAMKRLQSSPGVIVTCSALKHRYRDVLRVAHYENPNIQVHFIYLRADRKTLQERVANRQNHYMKKEMVNSQLDNLEEPEEEEWDAMSVDVRSTPEEVQHAALEVVKKKLAEYQHQS</sequence>
<dbReference type="AlphaFoldDB" id="U1GC57"/>
<gene>
    <name evidence="10" type="ORF">EPUS_06182</name>
</gene>
<name>U1GC57_ENDPU</name>
<evidence type="ECO:0000256" key="2">
    <source>
        <dbReference type="ARBA" id="ARBA00008420"/>
    </source>
</evidence>
<keyword evidence="5 9" id="KW-0547">Nucleotide-binding</keyword>
<dbReference type="GO" id="GO:0005975">
    <property type="term" value="P:carbohydrate metabolic process"/>
    <property type="evidence" value="ECO:0007669"/>
    <property type="project" value="InterPro"/>
</dbReference>
<dbReference type="FunFam" id="3.40.50.300:FF:001607">
    <property type="entry name" value="Gluconokinase"/>
    <property type="match status" value="1"/>
</dbReference>
<dbReference type="Proteomes" id="UP000019373">
    <property type="component" value="Unassembled WGS sequence"/>
</dbReference>
<proteinExistence type="inferred from homology"/>
<reference evidence="11" key="1">
    <citation type="journal article" date="2014" name="BMC Genomics">
        <title>Genome characteristics reveal the impact of lichenization on lichen-forming fungus Endocarpon pusillum Hedwig (Verrucariales, Ascomycota).</title>
        <authorList>
            <person name="Wang Y.-Y."/>
            <person name="Liu B."/>
            <person name="Zhang X.-Y."/>
            <person name="Zhou Q.-M."/>
            <person name="Zhang T."/>
            <person name="Li H."/>
            <person name="Yu Y.-F."/>
            <person name="Zhang X.-L."/>
            <person name="Hao X.-Y."/>
            <person name="Wang M."/>
            <person name="Wang L."/>
            <person name="Wei J.-C."/>
        </authorList>
    </citation>
    <scope>NUCLEOTIDE SEQUENCE [LARGE SCALE GENOMIC DNA]</scope>
    <source>
        <strain evidence="11">Z07020 / HMAS-L-300199</strain>
    </source>
</reference>
<dbReference type="eggNOG" id="KOG3354">
    <property type="taxonomic scope" value="Eukaryota"/>
</dbReference>
<organism evidence="10 11">
    <name type="scientific">Endocarpon pusillum (strain Z07020 / HMAS-L-300199)</name>
    <name type="common">Lichen-forming fungus</name>
    <dbReference type="NCBI Taxonomy" id="1263415"/>
    <lineage>
        <taxon>Eukaryota</taxon>
        <taxon>Fungi</taxon>
        <taxon>Dikarya</taxon>
        <taxon>Ascomycota</taxon>
        <taxon>Pezizomycotina</taxon>
        <taxon>Eurotiomycetes</taxon>
        <taxon>Chaetothyriomycetidae</taxon>
        <taxon>Verrucariales</taxon>
        <taxon>Verrucariaceae</taxon>
        <taxon>Endocarpon</taxon>
    </lineage>
</organism>
<dbReference type="GO" id="GO:0005737">
    <property type="term" value="C:cytoplasm"/>
    <property type="evidence" value="ECO:0007669"/>
    <property type="project" value="TreeGrafter"/>
</dbReference>
<dbReference type="GO" id="GO:0046316">
    <property type="term" value="F:gluconokinase activity"/>
    <property type="evidence" value="ECO:0007669"/>
    <property type="project" value="UniProtKB-EC"/>
</dbReference>
<protein>
    <recommendedName>
        <fullName evidence="3 9">Gluconokinase</fullName>
        <ecNumber evidence="3 9">2.7.1.12</ecNumber>
    </recommendedName>
</protein>
<evidence type="ECO:0000256" key="1">
    <source>
        <dbReference type="ARBA" id="ARBA00004875"/>
    </source>
</evidence>
<dbReference type="CDD" id="cd02021">
    <property type="entry name" value="GntK"/>
    <property type="match status" value="1"/>
</dbReference>